<comment type="caution">
    <text evidence="1">The sequence shown here is derived from an EMBL/GenBank/DDBJ whole genome shotgun (WGS) entry which is preliminary data.</text>
</comment>
<gene>
    <name evidence="1" type="ORF">VP01_4389g1</name>
</gene>
<name>A0A0L6UPP7_9BASI</name>
<proteinExistence type="predicted"/>
<keyword evidence="2" id="KW-1185">Reference proteome</keyword>
<evidence type="ECO:0000313" key="1">
    <source>
        <dbReference type="EMBL" id="KNZ50501.1"/>
    </source>
</evidence>
<dbReference type="OrthoDB" id="10645190at2759"/>
<dbReference type="Proteomes" id="UP000037035">
    <property type="component" value="Unassembled WGS sequence"/>
</dbReference>
<protein>
    <submittedName>
        <fullName evidence="1">Uncharacterized protein</fullName>
    </submittedName>
</protein>
<dbReference type="STRING" id="27349.A0A0L6UPP7"/>
<dbReference type="AlphaFoldDB" id="A0A0L6UPP7"/>
<sequence>MFPLPDVRWIATGKYDKLKPDNVGKYACLNSRITDLPHLVIGDHVVFSTSTSSIILELPPNKATHTDTWISRESIGQLENNIVHPSEVLAHCAWMRYGPGQISKEIDYETFALVCLDR</sequence>
<organism evidence="1 2">
    <name type="scientific">Puccinia sorghi</name>
    <dbReference type="NCBI Taxonomy" id="27349"/>
    <lineage>
        <taxon>Eukaryota</taxon>
        <taxon>Fungi</taxon>
        <taxon>Dikarya</taxon>
        <taxon>Basidiomycota</taxon>
        <taxon>Pucciniomycotina</taxon>
        <taxon>Pucciniomycetes</taxon>
        <taxon>Pucciniales</taxon>
        <taxon>Pucciniaceae</taxon>
        <taxon>Puccinia</taxon>
    </lineage>
</organism>
<accession>A0A0L6UPP7</accession>
<reference evidence="1 2" key="1">
    <citation type="submission" date="2015-08" db="EMBL/GenBank/DDBJ databases">
        <title>Next Generation Sequencing and Analysis of the Genome of Puccinia sorghi L Schw, the Causal Agent of Maize Common Rust.</title>
        <authorList>
            <person name="Rochi L."/>
            <person name="Burguener G."/>
            <person name="Darino M."/>
            <person name="Turjanski A."/>
            <person name="Kreff E."/>
            <person name="Dieguez M.J."/>
            <person name="Sacco F."/>
        </authorList>
    </citation>
    <scope>NUCLEOTIDE SEQUENCE [LARGE SCALE GENOMIC DNA]</scope>
    <source>
        <strain evidence="1 2">RO10H11247</strain>
    </source>
</reference>
<dbReference type="VEuPathDB" id="FungiDB:VP01_4389g1"/>
<evidence type="ECO:0000313" key="2">
    <source>
        <dbReference type="Proteomes" id="UP000037035"/>
    </source>
</evidence>
<dbReference type="EMBL" id="LAVV01009489">
    <property type="protein sequence ID" value="KNZ50501.1"/>
    <property type="molecule type" value="Genomic_DNA"/>
</dbReference>